<reference evidence="3 4" key="1">
    <citation type="submission" date="2023-09" db="EMBL/GenBank/DDBJ databases">
        <authorList>
            <person name="Rey-Velasco X."/>
        </authorList>
    </citation>
    <scope>NUCLEOTIDE SEQUENCE [LARGE SCALE GENOMIC DNA]</scope>
    <source>
        <strain evidence="3 4">W345</strain>
    </source>
</reference>
<evidence type="ECO:0000256" key="2">
    <source>
        <dbReference type="SAM" id="Phobius"/>
    </source>
</evidence>
<evidence type="ECO:0000256" key="1">
    <source>
        <dbReference type="SAM" id="MobiDB-lite"/>
    </source>
</evidence>
<feature type="region of interest" description="Disordered" evidence="1">
    <location>
        <begin position="183"/>
        <end position="216"/>
    </location>
</feature>
<keyword evidence="2" id="KW-1133">Transmembrane helix</keyword>
<evidence type="ECO:0000313" key="3">
    <source>
        <dbReference type="EMBL" id="MDT0498583.1"/>
    </source>
</evidence>
<gene>
    <name evidence="3" type="primary">traE</name>
    <name evidence="3" type="ORF">RM530_14625</name>
</gene>
<dbReference type="InterPro" id="IPR007973">
    <property type="entry name" value="Pilus_assembly_TraE"/>
</dbReference>
<dbReference type="Pfam" id="PF05309">
    <property type="entry name" value="TraE"/>
    <property type="match status" value="1"/>
</dbReference>
<accession>A0ABU2WM05</accession>
<keyword evidence="2" id="KW-0812">Transmembrane</keyword>
<organism evidence="3 4">
    <name type="scientific">Banduia mediterranea</name>
    <dbReference type="NCBI Taxonomy" id="3075609"/>
    <lineage>
        <taxon>Bacteria</taxon>
        <taxon>Pseudomonadati</taxon>
        <taxon>Pseudomonadota</taxon>
        <taxon>Gammaproteobacteria</taxon>
        <taxon>Nevskiales</taxon>
        <taxon>Algiphilaceae</taxon>
        <taxon>Banduia</taxon>
    </lineage>
</organism>
<dbReference type="RefSeq" id="WP_311365993.1">
    <property type="nucleotide sequence ID" value="NZ_JAVRIC010000023.1"/>
</dbReference>
<name>A0ABU2WM05_9GAMM</name>
<dbReference type="Proteomes" id="UP001254608">
    <property type="component" value="Unassembled WGS sequence"/>
</dbReference>
<sequence length="216" mass="24362">MEYRRYASALAEAIRRRNLWMTLALMLGVSNLLLTGRLLTASTSERIIVTPATIGQAFWVHGEQVSREYLEQMGLFFSDLVLTYQKDNFPGRSALFLEHVDPRAHARLAATLRLEAERIERNSLAQVFHPLSVRVREADRQVAITGNRAPMVGEQLLPSQRVTYRLQFTYRDARLFVSEFGETDERDPFADRPRPPGPDAHADVGVNAGDALRPGG</sequence>
<feature type="transmembrane region" description="Helical" evidence="2">
    <location>
        <begin position="20"/>
        <end position="39"/>
    </location>
</feature>
<keyword evidence="2" id="KW-0472">Membrane</keyword>
<dbReference type="NCBIfam" id="TIGR02761">
    <property type="entry name" value="TraE_TIGR"/>
    <property type="match status" value="1"/>
</dbReference>
<keyword evidence="4" id="KW-1185">Reference proteome</keyword>
<proteinExistence type="predicted"/>
<dbReference type="EMBL" id="JAVRIC010000023">
    <property type="protein sequence ID" value="MDT0498583.1"/>
    <property type="molecule type" value="Genomic_DNA"/>
</dbReference>
<evidence type="ECO:0000313" key="4">
    <source>
        <dbReference type="Proteomes" id="UP001254608"/>
    </source>
</evidence>
<protein>
    <submittedName>
        <fullName evidence="3">Type IV conjugative transfer system protein TraE</fullName>
    </submittedName>
</protein>
<comment type="caution">
    <text evidence="3">The sequence shown here is derived from an EMBL/GenBank/DDBJ whole genome shotgun (WGS) entry which is preliminary data.</text>
</comment>